<proteinExistence type="predicted"/>
<gene>
    <name evidence="5" type="ORF">D3876_09720</name>
</gene>
<dbReference type="EMBL" id="QYUM01000003">
    <property type="protein sequence ID" value="RJF90505.1"/>
    <property type="molecule type" value="Genomic_DNA"/>
</dbReference>
<dbReference type="Gene3D" id="3.40.50.880">
    <property type="match status" value="1"/>
</dbReference>
<dbReference type="SUPFAM" id="SSF52317">
    <property type="entry name" value="Class I glutamine amidotransferase-like"/>
    <property type="match status" value="1"/>
</dbReference>
<keyword evidence="3" id="KW-0804">Transcription</keyword>
<dbReference type="InterPro" id="IPR002818">
    <property type="entry name" value="DJ-1/PfpI"/>
</dbReference>
<dbReference type="InterPro" id="IPR018060">
    <property type="entry name" value="HTH_AraC"/>
</dbReference>
<keyword evidence="1" id="KW-0805">Transcription regulation</keyword>
<dbReference type="PANTHER" id="PTHR43130:SF3">
    <property type="entry name" value="HTH-TYPE TRANSCRIPTIONAL REGULATOR RV1931C"/>
    <property type="match status" value="1"/>
</dbReference>
<dbReference type="SUPFAM" id="SSF46689">
    <property type="entry name" value="Homeodomain-like"/>
    <property type="match status" value="2"/>
</dbReference>
<dbReference type="CDD" id="cd03137">
    <property type="entry name" value="GATase1_AraC_1"/>
    <property type="match status" value="1"/>
</dbReference>
<dbReference type="Pfam" id="PF01965">
    <property type="entry name" value="DJ-1_PfpI"/>
    <property type="match status" value="1"/>
</dbReference>
<dbReference type="Pfam" id="PF12833">
    <property type="entry name" value="HTH_18"/>
    <property type="match status" value="1"/>
</dbReference>
<dbReference type="OrthoDB" id="186587at2"/>
<reference evidence="5 6" key="1">
    <citation type="submission" date="2018-09" db="EMBL/GenBank/DDBJ databases">
        <authorList>
            <person name="Zhu H."/>
        </authorList>
    </citation>
    <scope>NUCLEOTIDE SEQUENCE [LARGE SCALE GENOMIC DNA]</scope>
    <source>
        <strain evidence="5 6">K2R01-6</strain>
    </source>
</reference>
<dbReference type="InterPro" id="IPR052158">
    <property type="entry name" value="INH-QAR"/>
</dbReference>
<organism evidence="5 6">
    <name type="scientific">Sphingomonas cavernae</name>
    <dbReference type="NCBI Taxonomy" id="2320861"/>
    <lineage>
        <taxon>Bacteria</taxon>
        <taxon>Pseudomonadati</taxon>
        <taxon>Pseudomonadota</taxon>
        <taxon>Alphaproteobacteria</taxon>
        <taxon>Sphingomonadales</taxon>
        <taxon>Sphingomonadaceae</taxon>
        <taxon>Sphingomonas</taxon>
    </lineage>
</organism>
<accession>A0A418WKG9</accession>
<sequence length="353" mass="38200">MRKTTCIGWPSVDFGEMLMQPGLVINDKLVHFSAMPAPTVFLAYHGIQILDVTGPCSVLGGANDLLGRRAYEIVVTGPKAGRVRSNCGVELGCNALGEIAPDGVDMFFIPGGEREGLTAMIADTEARDWTVTARGAARRYGSICTGSVVLAAWGLVDGRRFASHWQATRYLRRTHPALDLDAEAIFVEDGPLWTSAGVTTGIDMMLAIVERDHGAEAARHIAQRLVLSVRRPGTQSQFSPLLAAQAGREGRYRDLIGWIALNLEKPLGVEALAEHAGETLRSFHRNFVEATGQSPAAFVTQLRLDRARTLIVDGHALKTVAAQAGFPDVARLSAAFRRRFGMTANEYRVVHAA</sequence>
<feature type="domain" description="HTH araC/xylS-type" evidence="4">
    <location>
        <begin position="253"/>
        <end position="350"/>
    </location>
</feature>
<evidence type="ECO:0000256" key="3">
    <source>
        <dbReference type="ARBA" id="ARBA00023163"/>
    </source>
</evidence>
<evidence type="ECO:0000313" key="5">
    <source>
        <dbReference type="EMBL" id="RJF90505.1"/>
    </source>
</evidence>
<comment type="caution">
    <text evidence="5">The sequence shown here is derived from an EMBL/GenBank/DDBJ whole genome shotgun (WGS) entry which is preliminary data.</text>
</comment>
<dbReference type="PANTHER" id="PTHR43130">
    <property type="entry name" value="ARAC-FAMILY TRANSCRIPTIONAL REGULATOR"/>
    <property type="match status" value="1"/>
</dbReference>
<evidence type="ECO:0000313" key="6">
    <source>
        <dbReference type="Proteomes" id="UP000286100"/>
    </source>
</evidence>
<dbReference type="GO" id="GO:0003700">
    <property type="term" value="F:DNA-binding transcription factor activity"/>
    <property type="evidence" value="ECO:0007669"/>
    <property type="project" value="InterPro"/>
</dbReference>
<evidence type="ECO:0000259" key="4">
    <source>
        <dbReference type="PROSITE" id="PS01124"/>
    </source>
</evidence>
<dbReference type="AlphaFoldDB" id="A0A418WKG9"/>
<dbReference type="Gene3D" id="1.10.10.60">
    <property type="entry name" value="Homeodomain-like"/>
    <property type="match status" value="1"/>
</dbReference>
<dbReference type="Proteomes" id="UP000286100">
    <property type="component" value="Unassembled WGS sequence"/>
</dbReference>
<dbReference type="PROSITE" id="PS01124">
    <property type="entry name" value="HTH_ARAC_FAMILY_2"/>
    <property type="match status" value="1"/>
</dbReference>
<protein>
    <submittedName>
        <fullName evidence="5">Helix-turn-helix domain-containing protein</fullName>
    </submittedName>
</protein>
<dbReference type="SMART" id="SM00342">
    <property type="entry name" value="HTH_ARAC"/>
    <property type="match status" value="1"/>
</dbReference>
<evidence type="ECO:0000256" key="2">
    <source>
        <dbReference type="ARBA" id="ARBA00023125"/>
    </source>
</evidence>
<keyword evidence="2" id="KW-0238">DNA-binding</keyword>
<evidence type="ECO:0000256" key="1">
    <source>
        <dbReference type="ARBA" id="ARBA00023015"/>
    </source>
</evidence>
<dbReference type="InterPro" id="IPR018062">
    <property type="entry name" value="HTH_AraC-typ_CS"/>
</dbReference>
<dbReference type="PROSITE" id="PS00041">
    <property type="entry name" value="HTH_ARAC_FAMILY_1"/>
    <property type="match status" value="1"/>
</dbReference>
<keyword evidence="6" id="KW-1185">Reference proteome</keyword>
<dbReference type="InterPro" id="IPR009057">
    <property type="entry name" value="Homeodomain-like_sf"/>
</dbReference>
<dbReference type="InterPro" id="IPR029062">
    <property type="entry name" value="Class_I_gatase-like"/>
</dbReference>
<name>A0A418WKG9_9SPHN</name>
<dbReference type="GO" id="GO:0043565">
    <property type="term" value="F:sequence-specific DNA binding"/>
    <property type="evidence" value="ECO:0007669"/>
    <property type="project" value="InterPro"/>
</dbReference>